<dbReference type="RefSeq" id="WP_019350306.1">
    <property type="nucleotide sequence ID" value="NZ_LNXW01000013.1"/>
</dbReference>
<reference evidence="1 2" key="1">
    <citation type="submission" date="2015-11" db="EMBL/GenBank/DDBJ databases">
        <title>Genomic analysis of 38 Legionella species identifies large and diverse effector repertoires.</title>
        <authorList>
            <person name="Burstein D."/>
            <person name="Amaro F."/>
            <person name="Zusman T."/>
            <person name="Lifshitz Z."/>
            <person name="Cohen O."/>
            <person name="Gilbert J.A."/>
            <person name="Pupko T."/>
            <person name="Shuman H.A."/>
            <person name="Segal G."/>
        </authorList>
    </citation>
    <scope>NUCLEOTIDE SEQUENCE [LARGE SCALE GENOMIC DNA]</scope>
    <source>
        <strain evidence="1 2">ORW</strain>
    </source>
</reference>
<dbReference type="AlphaFoldDB" id="A0A0W0SCG2"/>
<gene>
    <name evidence="1" type="ORF">Lche_3092</name>
</gene>
<protein>
    <submittedName>
        <fullName evidence="1">Uncharacterized protein</fullName>
    </submittedName>
</protein>
<accession>A0A0W0SCG2</accession>
<organism evidence="1 2">
    <name type="scientific">Legionella cherrii</name>
    <dbReference type="NCBI Taxonomy" id="28084"/>
    <lineage>
        <taxon>Bacteria</taxon>
        <taxon>Pseudomonadati</taxon>
        <taxon>Pseudomonadota</taxon>
        <taxon>Gammaproteobacteria</taxon>
        <taxon>Legionellales</taxon>
        <taxon>Legionellaceae</taxon>
        <taxon>Legionella</taxon>
    </lineage>
</organism>
<dbReference type="EMBL" id="LNXW01000013">
    <property type="protein sequence ID" value="KTC81072.1"/>
    <property type="molecule type" value="Genomic_DNA"/>
</dbReference>
<dbReference type="OrthoDB" id="5647436at2"/>
<name>A0A0W0SCG2_9GAMM</name>
<sequence>MSTKTVSQMEAILMDKIEQAKVKLVQLQQKHKIEIGSLAYKNGLHQLDLKQLDFIFAKIAKELNHDPL</sequence>
<dbReference type="Proteomes" id="UP000054921">
    <property type="component" value="Unassembled WGS sequence"/>
</dbReference>
<dbReference type="STRING" id="28084.Lche_3092"/>
<dbReference type="GeneID" id="93293994"/>
<evidence type="ECO:0000313" key="2">
    <source>
        <dbReference type="Proteomes" id="UP000054921"/>
    </source>
</evidence>
<proteinExistence type="predicted"/>
<evidence type="ECO:0000313" key="1">
    <source>
        <dbReference type="EMBL" id="KTC81072.1"/>
    </source>
</evidence>
<dbReference type="PATRIC" id="fig|28084.5.peg.3354"/>
<comment type="caution">
    <text evidence="1">The sequence shown here is derived from an EMBL/GenBank/DDBJ whole genome shotgun (WGS) entry which is preliminary data.</text>
</comment>